<dbReference type="EMBL" id="AJVK01002382">
    <property type="status" value="NOT_ANNOTATED_CDS"/>
    <property type="molecule type" value="Genomic_DNA"/>
</dbReference>
<dbReference type="EMBL" id="AJVK01002381">
    <property type="status" value="NOT_ANNOTATED_CDS"/>
    <property type="molecule type" value="Genomic_DNA"/>
</dbReference>
<dbReference type="PANTHER" id="PTHR23301">
    <property type="entry name" value="CHITIN BINDING PERITROPHIN-A"/>
    <property type="match status" value="1"/>
</dbReference>
<evidence type="ECO:0000256" key="5">
    <source>
        <dbReference type="ARBA" id="ARBA00023180"/>
    </source>
</evidence>
<keyword evidence="2" id="KW-0732">Signal</keyword>
<proteinExistence type="predicted"/>
<keyword evidence="8" id="KW-1185">Reference proteome</keyword>
<evidence type="ECO:0000256" key="3">
    <source>
        <dbReference type="ARBA" id="ARBA00022737"/>
    </source>
</evidence>
<dbReference type="VEuPathDB" id="VectorBase:PPAI000790"/>
<reference evidence="7" key="1">
    <citation type="submission" date="2022-08" db="UniProtKB">
        <authorList>
            <consortium name="EnsemblMetazoa"/>
        </authorList>
    </citation>
    <scope>IDENTIFICATION</scope>
    <source>
        <strain evidence="7">Israel</strain>
    </source>
</reference>
<dbReference type="InterPro" id="IPR051940">
    <property type="entry name" value="Chitin_bind-dev_reg"/>
</dbReference>
<keyword evidence="3" id="KW-0677">Repeat</keyword>
<keyword evidence="1" id="KW-0147">Chitin-binding</keyword>
<evidence type="ECO:0000313" key="8">
    <source>
        <dbReference type="Proteomes" id="UP000092462"/>
    </source>
</evidence>
<dbReference type="Pfam" id="PF01607">
    <property type="entry name" value="CBM_14"/>
    <property type="match status" value="4"/>
</dbReference>
<dbReference type="Gene3D" id="2.170.140.10">
    <property type="entry name" value="Chitin binding domain"/>
    <property type="match status" value="3"/>
</dbReference>
<feature type="domain" description="Chitin-binding type-2" evidence="6">
    <location>
        <begin position="149"/>
        <end position="206"/>
    </location>
</feature>
<feature type="domain" description="Chitin-binding type-2" evidence="6">
    <location>
        <begin position="274"/>
        <end position="332"/>
    </location>
</feature>
<dbReference type="EMBL" id="AJVK01002380">
    <property type="status" value="NOT_ANNOTATED_CDS"/>
    <property type="molecule type" value="Genomic_DNA"/>
</dbReference>
<dbReference type="AlphaFoldDB" id="A0A1B0D0B8"/>
<dbReference type="SMART" id="SM00494">
    <property type="entry name" value="ChtBD2"/>
    <property type="match status" value="5"/>
</dbReference>
<dbReference type="VEuPathDB" id="VectorBase:PPAPM1_007336"/>
<evidence type="ECO:0000256" key="1">
    <source>
        <dbReference type="ARBA" id="ARBA00022669"/>
    </source>
</evidence>
<sequence length="351" mass="38581">MAPIYVIGRASPSSAVPPPSEIIEFKCAFPDDYLYAVPGTLCRSYYKCQGGHGAQYQCPNSTVFNFFKQTCSSSSGVCYEAVCRGRKDGNYPDTTHACRRAFICRGGSLVGLFNCPSRHLFNGASCISEESGTCEPPESTAIAYPYAGDQRCRGLPDGYNPLPTDCCRFLICANGEVSEEKLCPNGQRFDSSTKKCVPPDQVPCIVHNPCLGKATGLHADELSSNCRDYVKCSENSIVARLNCGDQGVFNGKQCVPVGLYECPQDRLPNPQAAFNICRTKSNGFHLDLRRGCRYYVKCTSGRIINTYECPNGNFFDSELRSCIPENKQQCEDPTPSRDCEFSIGSFQKIII</sequence>
<dbReference type="PROSITE" id="PS50940">
    <property type="entry name" value="CHIT_BIND_II"/>
    <property type="match status" value="4"/>
</dbReference>
<dbReference type="GO" id="GO:0008061">
    <property type="term" value="F:chitin binding"/>
    <property type="evidence" value="ECO:0007669"/>
    <property type="project" value="UniProtKB-KW"/>
</dbReference>
<evidence type="ECO:0000256" key="4">
    <source>
        <dbReference type="ARBA" id="ARBA00023157"/>
    </source>
</evidence>
<dbReference type="InterPro" id="IPR036508">
    <property type="entry name" value="Chitin-bd_dom_sf"/>
</dbReference>
<dbReference type="Proteomes" id="UP000092462">
    <property type="component" value="Unassembled WGS sequence"/>
</dbReference>
<dbReference type="InterPro" id="IPR002557">
    <property type="entry name" value="Chitin-bd_dom"/>
</dbReference>
<feature type="domain" description="Chitin-binding type-2" evidence="6">
    <location>
        <begin position="207"/>
        <end position="264"/>
    </location>
</feature>
<name>A0A1B0D0B8_PHLPP</name>
<dbReference type="PANTHER" id="PTHR23301:SF0">
    <property type="entry name" value="CHITIN-BINDING TYPE-2 DOMAIN-CONTAINING PROTEIN-RELATED"/>
    <property type="match status" value="1"/>
</dbReference>
<evidence type="ECO:0000256" key="2">
    <source>
        <dbReference type="ARBA" id="ARBA00022729"/>
    </source>
</evidence>
<dbReference type="SUPFAM" id="SSF57625">
    <property type="entry name" value="Invertebrate chitin-binding proteins"/>
    <property type="match status" value="3"/>
</dbReference>
<dbReference type="EnsemblMetazoa" id="PPAI000790-RA">
    <property type="protein sequence ID" value="PPAI000790-PA"/>
    <property type="gene ID" value="PPAI000790"/>
</dbReference>
<dbReference type="GO" id="GO:0005576">
    <property type="term" value="C:extracellular region"/>
    <property type="evidence" value="ECO:0007669"/>
    <property type="project" value="InterPro"/>
</dbReference>
<feature type="domain" description="Chitin-binding type-2" evidence="6">
    <location>
        <begin position="24"/>
        <end position="80"/>
    </location>
</feature>
<dbReference type="EMBL" id="AJVK01002378">
    <property type="status" value="NOT_ANNOTATED_CDS"/>
    <property type="molecule type" value="Genomic_DNA"/>
</dbReference>
<dbReference type="EMBL" id="AJVK01002379">
    <property type="status" value="NOT_ANNOTATED_CDS"/>
    <property type="molecule type" value="Genomic_DNA"/>
</dbReference>
<protein>
    <recommendedName>
        <fullName evidence="6">Chitin-binding type-2 domain-containing protein</fullName>
    </recommendedName>
</protein>
<organism evidence="7 8">
    <name type="scientific">Phlebotomus papatasi</name>
    <name type="common">Sandfly</name>
    <dbReference type="NCBI Taxonomy" id="29031"/>
    <lineage>
        <taxon>Eukaryota</taxon>
        <taxon>Metazoa</taxon>
        <taxon>Ecdysozoa</taxon>
        <taxon>Arthropoda</taxon>
        <taxon>Hexapoda</taxon>
        <taxon>Insecta</taxon>
        <taxon>Pterygota</taxon>
        <taxon>Neoptera</taxon>
        <taxon>Endopterygota</taxon>
        <taxon>Diptera</taxon>
        <taxon>Nematocera</taxon>
        <taxon>Psychodoidea</taxon>
        <taxon>Psychodidae</taxon>
        <taxon>Phlebotomus</taxon>
        <taxon>Phlebotomus</taxon>
    </lineage>
</organism>
<keyword evidence="4" id="KW-1015">Disulfide bond</keyword>
<evidence type="ECO:0000313" key="7">
    <source>
        <dbReference type="EnsemblMetazoa" id="PPAI000790-PA"/>
    </source>
</evidence>
<keyword evidence="5" id="KW-0325">Glycoprotein</keyword>
<evidence type="ECO:0000259" key="6">
    <source>
        <dbReference type="PROSITE" id="PS50940"/>
    </source>
</evidence>
<accession>A0A1B0D0B8</accession>